<feature type="domain" description="ABC3 transporter permease C-terminal" evidence="7">
    <location>
        <begin position="696"/>
        <end position="811"/>
    </location>
</feature>
<keyword evidence="3 6" id="KW-0812">Transmembrane</keyword>
<evidence type="ECO:0000259" key="7">
    <source>
        <dbReference type="Pfam" id="PF02687"/>
    </source>
</evidence>
<dbReference type="Pfam" id="PF02687">
    <property type="entry name" value="FtsX"/>
    <property type="match status" value="1"/>
</dbReference>
<reference evidence="10" key="1">
    <citation type="submission" date="2016-10" db="EMBL/GenBank/DDBJ databases">
        <authorList>
            <person name="Varghese N."/>
            <person name="Submissions S."/>
        </authorList>
    </citation>
    <scope>NUCLEOTIDE SEQUENCE [LARGE SCALE GENOMIC DNA]</scope>
    <source>
        <strain evidence="10">DSM 24213</strain>
    </source>
</reference>
<name>A0A1I4PD00_9GAMM</name>
<dbReference type="InterPro" id="IPR025857">
    <property type="entry name" value="MacB_PCD"/>
</dbReference>
<feature type="transmembrane region" description="Helical" evidence="6">
    <location>
        <begin position="733"/>
        <end position="764"/>
    </location>
</feature>
<feature type="transmembrane region" description="Helical" evidence="6">
    <location>
        <begin position="342"/>
        <end position="366"/>
    </location>
</feature>
<feature type="transmembrane region" description="Helical" evidence="6">
    <location>
        <begin position="414"/>
        <end position="439"/>
    </location>
</feature>
<feature type="transmembrane region" description="Helical" evidence="6">
    <location>
        <begin position="460"/>
        <end position="480"/>
    </location>
</feature>
<evidence type="ECO:0000256" key="5">
    <source>
        <dbReference type="ARBA" id="ARBA00023136"/>
    </source>
</evidence>
<dbReference type="AlphaFoldDB" id="A0A1I4PD00"/>
<dbReference type="Proteomes" id="UP000243629">
    <property type="component" value="Unassembled WGS sequence"/>
</dbReference>
<feature type="transmembrane region" description="Helical" evidence="6">
    <location>
        <begin position="784"/>
        <end position="805"/>
    </location>
</feature>
<dbReference type="PANTHER" id="PTHR30287">
    <property type="entry name" value="MEMBRANE COMPONENT OF PREDICTED ABC SUPERFAMILY METABOLITE UPTAKE TRANSPORTER"/>
    <property type="match status" value="1"/>
</dbReference>
<keyword evidence="4 6" id="KW-1133">Transmembrane helix</keyword>
<dbReference type="Pfam" id="PF12704">
    <property type="entry name" value="MacB_PCD"/>
    <property type="match status" value="1"/>
</dbReference>
<evidence type="ECO:0000256" key="3">
    <source>
        <dbReference type="ARBA" id="ARBA00022692"/>
    </source>
</evidence>
<evidence type="ECO:0000256" key="1">
    <source>
        <dbReference type="ARBA" id="ARBA00004651"/>
    </source>
</evidence>
<dbReference type="STRING" id="1720063.SAMN05216217_102257"/>
<feature type="transmembrane region" description="Helical" evidence="6">
    <location>
        <begin position="692"/>
        <end position="712"/>
    </location>
</feature>
<organism evidence="9 10">
    <name type="scientific">Halopseudomonas yangmingensis</name>
    <dbReference type="NCBI Taxonomy" id="1720063"/>
    <lineage>
        <taxon>Bacteria</taxon>
        <taxon>Pseudomonadati</taxon>
        <taxon>Pseudomonadota</taxon>
        <taxon>Gammaproteobacteria</taxon>
        <taxon>Pseudomonadales</taxon>
        <taxon>Pseudomonadaceae</taxon>
        <taxon>Halopseudomonas</taxon>
    </lineage>
</organism>
<keyword evidence="10" id="KW-1185">Reference proteome</keyword>
<comment type="subcellular location">
    <subcellularLocation>
        <location evidence="1">Cell membrane</location>
        <topology evidence="1">Multi-pass membrane protein</topology>
    </subcellularLocation>
</comment>
<dbReference type="EMBL" id="FOUI01000002">
    <property type="protein sequence ID" value="SFM25631.1"/>
    <property type="molecule type" value="Genomic_DNA"/>
</dbReference>
<evidence type="ECO:0000256" key="2">
    <source>
        <dbReference type="ARBA" id="ARBA00022475"/>
    </source>
</evidence>
<evidence type="ECO:0000313" key="10">
    <source>
        <dbReference type="Proteomes" id="UP000243629"/>
    </source>
</evidence>
<accession>A0A1I4PD00</accession>
<proteinExistence type="predicted"/>
<sequence>MGRFWLCWRALLAHWRRHPLQAACLLLGLWLATALWSGVQALNTQARDSYQRAAELFGSAQQSLLVAEGSGLINQDIYVQLRRAGWPVSPLLQGTLLFDGPTGPQRLQVVGIDPLTLPSEGALAQVVEETAELELFLLDQGQSWIAADSLAELGWQQGQRPQAVNARPLPALQVRAAVPPGTLVMDIGQAQQLLDLPGQLSELLVEQGFAAQQPALPQGINLLWQQREEAELARLTDSFHLNLTALGLLAFVVGLFIVHAAAGLAVQQRRSMLQGLRSCGVSLRLLAVLLLAELLLLALLAGSLGLLSGRLLAGWLLADLAGSLRGLYGTAVAARLQLSWHWWLSGLGMALLGSLLAGAASFWQGLRLPVLQWARPQAWRAAQRRLLRWQALTGLLLVGLGGCLWWLGDGLASGLLLLACVLLGAALLLPPWLAGLLGLARRLSRRPLVRWFWADSQQQLGGLGLALMALLLTLAANTGVGSMTSGFRLTFEGWLQQRLAADVYLRADSPEQATAIEQWLLSQPEVSAVLPSWQRQAQLQGWPVELSGILEHPLYADSWPLLQADEDVWPRLAAAEGVLLSEQLLRRLQLSVGDSLTLDMLPARPSLKVLGSYADYGNPRGQVLMDSGLLRQAWPQLPPRSFAVLLEHGDPALLVERIRQALGLPGNQAIDQRSLQQWSSRVFEQTFAATSALNRLVLLVAVLGLFGSLLTLADSRLLQLAPLWAVGLSARRLAWLSLLQMLSLACLTLLLAIPLGLLLAWLLVDVVNVQAFGWRLPWHWFPLQWLQLAGLAMLAVTLACLWPLWRLRSRGPMSMLRRFVHE</sequence>
<dbReference type="RefSeq" id="WP_093472795.1">
    <property type="nucleotide sequence ID" value="NZ_FOUI01000002.1"/>
</dbReference>
<feature type="transmembrane region" description="Helical" evidence="6">
    <location>
        <begin position="243"/>
        <end position="264"/>
    </location>
</feature>
<evidence type="ECO:0000259" key="8">
    <source>
        <dbReference type="Pfam" id="PF12704"/>
    </source>
</evidence>
<feature type="transmembrane region" description="Helical" evidence="6">
    <location>
        <begin position="386"/>
        <end position="408"/>
    </location>
</feature>
<keyword evidence="2" id="KW-1003">Cell membrane</keyword>
<gene>
    <name evidence="9" type="ORF">SAMN05216217_102257</name>
</gene>
<protein>
    <submittedName>
        <fullName evidence="9">Putative ABC transport system permease protein</fullName>
    </submittedName>
</protein>
<evidence type="ECO:0000256" key="6">
    <source>
        <dbReference type="SAM" id="Phobius"/>
    </source>
</evidence>
<dbReference type="PANTHER" id="PTHR30287:SF2">
    <property type="entry name" value="BLL1001 PROTEIN"/>
    <property type="match status" value="1"/>
</dbReference>
<keyword evidence="5 6" id="KW-0472">Membrane</keyword>
<dbReference type="InterPro" id="IPR038766">
    <property type="entry name" value="Membrane_comp_ABC_pdt"/>
</dbReference>
<feature type="transmembrane region" description="Helical" evidence="6">
    <location>
        <begin position="285"/>
        <end position="307"/>
    </location>
</feature>
<dbReference type="InterPro" id="IPR003838">
    <property type="entry name" value="ABC3_permease_C"/>
</dbReference>
<feature type="domain" description="MacB-like periplasmic core" evidence="8">
    <location>
        <begin position="464"/>
        <end position="660"/>
    </location>
</feature>
<dbReference type="GO" id="GO:0005886">
    <property type="term" value="C:plasma membrane"/>
    <property type="evidence" value="ECO:0007669"/>
    <property type="project" value="UniProtKB-SubCell"/>
</dbReference>
<dbReference type="OrthoDB" id="343744at2"/>
<evidence type="ECO:0000313" key="9">
    <source>
        <dbReference type="EMBL" id="SFM25631.1"/>
    </source>
</evidence>
<evidence type="ECO:0000256" key="4">
    <source>
        <dbReference type="ARBA" id="ARBA00022989"/>
    </source>
</evidence>